<name>A0A3S3P7A6_9ACAR</name>
<keyword evidence="7" id="KW-1185">Reference proteome</keyword>
<dbReference type="OrthoDB" id="6159439at2759"/>
<dbReference type="SMART" id="SM00389">
    <property type="entry name" value="HOX"/>
    <property type="match status" value="1"/>
</dbReference>
<protein>
    <recommendedName>
        <fullName evidence="4">Homeobox domain-containing protein</fullName>
    </recommendedName>
</protein>
<dbReference type="GO" id="GO:0000981">
    <property type="term" value="F:DNA-binding transcription factor activity, RNA polymerase II-specific"/>
    <property type="evidence" value="ECO:0007669"/>
    <property type="project" value="TreeGrafter"/>
</dbReference>
<evidence type="ECO:0000256" key="1">
    <source>
        <dbReference type="ARBA" id="ARBA00004123"/>
    </source>
</evidence>
<keyword evidence="2 3" id="KW-0238">DNA-binding</keyword>
<dbReference type="PANTHER" id="PTHR24329:SF543">
    <property type="entry name" value="FI01017P-RELATED"/>
    <property type="match status" value="1"/>
</dbReference>
<dbReference type="Pfam" id="PF00046">
    <property type="entry name" value="Homeodomain"/>
    <property type="match status" value="1"/>
</dbReference>
<dbReference type="Proteomes" id="UP000285301">
    <property type="component" value="Unassembled WGS sequence"/>
</dbReference>
<dbReference type="CDD" id="cd00086">
    <property type="entry name" value="homeodomain"/>
    <property type="match status" value="1"/>
</dbReference>
<dbReference type="InterPro" id="IPR009057">
    <property type="entry name" value="Homeodomain-like_sf"/>
</dbReference>
<evidence type="ECO:0000313" key="5">
    <source>
        <dbReference type="EMBL" id="RWS02639.1"/>
    </source>
</evidence>
<organism evidence="5 7">
    <name type="scientific">Dinothrombium tinctorium</name>
    <dbReference type="NCBI Taxonomy" id="1965070"/>
    <lineage>
        <taxon>Eukaryota</taxon>
        <taxon>Metazoa</taxon>
        <taxon>Ecdysozoa</taxon>
        <taxon>Arthropoda</taxon>
        <taxon>Chelicerata</taxon>
        <taxon>Arachnida</taxon>
        <taxon>Acari</taxon>
        <taxon>Acariformes</taxon>
        <taxon>Trombidiformes</taxon>
        <taxon>Prostigmata</taxon>
        <taxon>Anystina</taxon>
        <taxon>Parasitengona</taxon>
        <taxon>Trombidioidea</taxon>
        <taxon>Trombidiidae</taxon>
        <taxon>Dinothrombium</taxon>
    </lineage>
</organism>
<evidence type="ECO:0000256" key="2">
    <source>
        <dbReference type="PROSITE-ProRule" id="PRU00108"/>
    </source>
</evidence>
<keyword evidence="2 3" id="KW-0539">Nucleus</keyword>
<dbReference type="PROSITE" id="PS50071">
    <property type="entry name" value="HOMEOBOX_2"/>
    <property type="match status" value="1"/>
</dbReference>
<dbReference type="SUPFAM" id="SSF46689">
    <property type="entry name" value="Homeodomain-like"/>
    <property type="match status" value="1"/>
</dbReference>
<comment type="caution">
    <text evidence="5">The sequence shown here is derived from an EMBL/GenBank/DDBJ whole genome shotgun (WGS) entry which is preliminary data.</text>
</comment>
<dbReference type="GO" id="GO:0005634">
    <property type="term" value="C:nucleus"/>
    <property type="evidence" value="ECO:0007669"/>
    <property type="project" value="UniProtKB-SubCell"/>
</dbReference>
<dbReference type="InterPro" id="IPR050649">
    <property type="entry name" value="Paired_Homeobox_TFs"/>
</dbReference>
<proteinExistence type="predicted"/>
<dbReference type="EMBL" id="NCKU01001962">
    <property type="protein sequence ID" value="RWS10787.1"/>
    <property type="molecule type" value="Genomic_DNA"/>
</dbReference>
<evidence type="ECO:0000313" key="7">
    <source>
        <dbReference type="Proteomes" id="UP000285301"/>
    </source>
</evidence>
<dbReference type="AlphaFoldDB" id="A0A3S3P7A6"/>
<dbReference type="Gene3D" id="1.10.10.60">
    <property type="entry name" value="Homeodomain-like"/>
    <property type="match status" value="1"/>
</dbReference>
<reference evidence="5 7" key="1">
    <citation type="journal article" date="2018" name="Gigascience">
        <title>Genomes of trombidid mites reveal novel predicted allergens and laterally-transferred genes associated with secondary metabolism.</title>
        <authorList>
            <person name="Dong X."/>
            <person name="Chaisiri K."/>
            <person name="Xia D."/>
            <person name="Armstrong S.D."/>
            <person name="Fang Y."/>
            <person name="Donnelly M.J."/>
            <person name="Kadowaki T."/>
            <person name="McGarry J.W."/>
            <person name="Darby A.C."/>
            <person name="Makepeace B.L."/>
        </authorList>
    </citation>
    <scope>NUCLEOTIDE SEQUENCE [LARGE SCALE GENOMIC DNA]</scope>
    <source>
        <strain evidence="5">UoL-WK</strain>
    </source>
</reference>
<reference evidence="5" key="2">
    <citation type="submission" date="2018-11" db="EMBL/GenBank/DDBJ databases">
        <title>Trombidioid mite genomics.</title>
        <authorList>
            <person name="Dong X."/>
        </authorList>
    </citation>
    <scope>NUCLEOTIDE SEQUENCE</scope>
    <source>
        <strain evidence="5">UoL-WK</strain>
    </source>
</reference>
<comment type="subcellular location">
    <subcellularLocation>
        <location evidence="1 2 3">Nucleus</location>
    </subcellularLocation>
</comment>
<gene>
    <name evidence="5" type="ORF">B4U79_02422</name>
    <name evidence="6" type="ORF">B4U79_04250</name>
</gene>
<evidence type="ECO:0000313" key="6">
    <source>
        <dbReference type="EMBL" id="RWS10787.1"/>
    </source>
</evidence>
<evidence type="ECO:0000256" key="3">
    <source>
        <dbReference type="RuleBase" id="RU000682"/>
    </source>
</evidence>
<dbReference type="GO" id="GO:0000977">
    <property type="term" value="F:RNA polymerase II transcription regulatory region sequence-specific DNA binding"/>
    <property type="evidence" value="ECO:0007669"/>
    <property type="project" value="TreeGrafter"/>
</dbReference>
<accession>A0A3S3P7A6</accession>
<feature type="domain" description="Homeobox" evidence="4">
    <location>
        <begin position="1"/>
        <end position="47"/>
    </location>
</feature>
<keyword evidence="2 3" id="KW-0371">Homeobox</keyword>
<evidence type="ECO:0000259" key="4">
    <source>
        <dbReference type="PROSITE" id="PS50071"/>
    </source>
</evidence>
<dbReference type="PANTHER" id="PTHR24329">
    <property type="entry name" value="HOMEOBOX PROTEIN ARISTALESS"/>
    <property type="match status" value="1"/>
</dbReference>
<dbReference type="InterPro" id="IPR001356">
    <property type="entry name" value="HD"/>
</dbReference>
<dbReference type="EMBL" id="NCKU01007435">
    <property type="protein sequence ID" value="RWS02639.1"/>
    <property type="molecule type" value="Genomic_DNA"/>
</dbReference>
<dbReference type="STRING" id="1965070.A0A3S3P7A6"/>
<feature type="non-terminal residue" evidence="5">
    <location>
        <position position="1"/>
    </location>
</feature>
<sequence>QRRNRTTFTPFQLNELESIFQKTHYPDVLLRESIARKINLPEARVQV</sequence>